<protein>
    <submittedName>
        <fullName evidence="1">cAMP-mediated signaling protein sok1</fullName>
    </submittedName>
</protein>
<evidence type="ECO:0000313" key="2">
    <source>
        <dbReference type="Proteomes" id="UP001150581"/>
    </source>
</evidence>
<accession>A0ACC1IKL3</accession>
<dbReference type="Proteomes" id="UP001150581">
    <property type="component" value="Unassembled WGS sequence"/>
</dbReference>
<reference evidence="1" key="1">
    <citation type="submission" date="2022-07" db="EMBL/GenBank/DDBJ databases">
        <title>Phylogenomic reconstructions and comparative analyses of Kickxellomycotina fungi.</title>
        <authorList>
            <person name="Reynolds N.K."/>
            <person name="Stajich J.E."/>
            <person name="Barry K."/>
            <person name="Grigoriev I.V."/>
            <person name="Crous P."/>
            <person name="Smith M.E."/>
        </authorList>
    </citation>
    <scope>NUCLEOTIDE SEQUENCE</scope>
    <source>
        <strain evidence="1">Benny 63K</strain>
    </source>
</reference>
<name>A0ACC1IKL3_9FUNG</name>
<gene>
    <name evidence="1" type="primary">SOK1_1</name>
    <name evidence="1" type="ORF">LPJ66_003468</name>
</gene>
<proteinExistence type="predicted"/>
<sequence>MVGNSITTARNSEADTHTSDIGSTPHQQDAKMPLEIGVCQQGGSSEKRNASNSSSNNNVGVSVIAESEATSVRLGQSWPHMSCGRTGAMTSAMGHTSRRIVRRESEMHHGPVLVHLSRRATKRRGSDSAVMFMTADGSLAAQGVYRASTTAATTVVMTAAAAETSASVQAMGSKRKRSLDAGDGLRPAKGRSVTSSMNAASSEGRWATATSSDVCEPCGVNGTCDSSEAAPSPVLLPPPLPVPLPLPMARVRVSTVRMPRSAAAIPAPAPLSTLPPVNRYTLRELKIQNILQNPRLRHEVLFEPKLEFRPNSSGQLAEAKQRAAQQYWSAVEQSLHGESGATTIAMLVIELREIVAEMAEDTGKPELTQHATDLRERLDDARVQQQLLRNTFDVGAAISVLGDTMLVLAPAERHSAAIARIGVCVARGRMIRGLRLAFDVLEGIKIDIANSSIDMYREYMRATAVAFERSHFALAVRRGAVAGLAASREWWQRALADARGSGASADAVFFEAARELVLDDGVPLPALFRMDDVRIAAMRREAERLSVAGTVFLSFMQFLQVASRNQNQTKLQTPEFRTAIGRVDHGLLAAECLSMLPEACTMRWTEPLRANVTTPGVSAAVPGVPGEVTLSRLVADLLCLAYRALGRTVLPAEAAILERTLLRAARYECPLREVVEERVNAALRSHTNSLADTRTKAHGTECDSMPQGAMDALQRAQLHFLQPALSALSMRIHAVLAHHWLVYKLFYASPKVSAEAASVVIS</sequence>
<keyword evidence="2" id="KW-1185">Reference proteome</keyword>
<comment type="caution">
    <text evidence="1">The sequence shown here is derived from an EMBL/GenBank/DDBJ whole genome shotgun (WGS) entry which is preliminary data.</text>
</comment>
<dbReference type="EMBL" id="JANBPG010000349">
    <property type="protein sequence ID" value="KAJ1897276.1"/>
    <property type="molecule type" value="Genomic_DNA"/>
</dbReference>
<organism evidence="1 2">
    <name type="scientific">Kickxella alabastrina</name>
    <dbReference type="NCBI Taxonomy" id="61397"/>
    <lineage>
        <taxon>Eukaryota</taxon>
        <taxon>Fungi</taxon>
        <taxon>Fungi incertae sedis</taxon>
        <taxon>Zoopagomycota</taxon>
        <taxon>Kickxellomycotina</taxon>
        <taxon>Kickxellomycetes</taxon>
        <taxon>Kickxellales</taxon>
        <taxon>Kickxellaceae</taxon>
        <taxon>Kickxella</taxon>
    </lineage>
</organism>
<evidence type="ECO:0000313" key="1">
    <source>
        <dbReference type="EMBL" id="KAJ1897276.1"/>
    </source>
</evidence>